<evidence type="ECO:0000313" key="3">
    <source>
        <dbReference type="Proteomes" id="UP000236732"/>
    </source>
</evidence>
<gene>
    <name evidence="2" type="ORF">SAMN05444920_103658</name>
</gene>
<feature type="compositionally biased region" description="Low complexity" evidence="1">
    <location>
        <begin position="43"/>
        <end position="56"/>
    </location>
</feature>
<feature type="region of interest" description="Disordered" evidence="1">
    <location>
        <begin position="22"/>
        <end position="82"/>
    </location>
</feature>
<dbReference type="Proteomes" id="UP000236732">
    <property type="component" value="Unassembled WGS sequence"/>
</dbReference>
<evidence type="ECO:0000313" key="2">
    <source>
        <dbReference type="EMBL" id="SEG64236.1"/>
    </source>
</evidence>
<organism evidence="2 3">
    <name type="scientific">Nonomuraea solani</name>
    <dbReference type="NCBI Taxonomy" id="1144553"/>
    <lineage>
        <taxon>Bacteria</taxon>
        <taxon>Bacillati</taxon>
        <taxon>Actinomycetota</taxon>
        <taxon>Actinomycetes</taxon>
        <taxon>Streptosporangiales</taxon>
        <taxon>Streptosporangiaceae</taxon>
        <taxon>Nonomuraea</taxon>
    </lineage>
</organism>
<dbReference type="EMBL" id="FNVT01000003">
    <property type="protein sequence ID" value="SEG64236.1"/>
    <property type="molecule type" value="Genomic_DNA"/>
</dbReference>
<reference evidence="2 3" key="1">
    <citation type="submission" date="2016-10" db="EMBL/GenBank/DDBJ databases">
        <authorList>
            <person name="de Groot N.N."/>
        </authorList>
    </citation>
    <scope>NUCLEOTIDE SEQUENCE [LARGE SCALE GENOMIC DNA]</scope>
    <source>
        <strain evidence="2 3">CGMCC 4.7037</strain>
    </source>
</reference>
<accession>A0A1H6BVK1</accession>
<proteinExistence type="predicted"/>
<protein>
    <submittedName>
        <fullName evidence="2">Uncharacterized protein</fullName>
    </submittedName>
</protein>
<evidence type="ECO:0000256" key="1">
    <source>
        <dbReference type="SAM" id="MobiDB-lite"/>
    </source>
</evidence>
<name>A0A1H6BVK1_9ACTN</name>
<sequence>MLLLGGAGIGAYFYLSSPGPAPISMPTITQSSDPPASDPPSSAPAETPTATPSETPTDPEPSETTGTSKRAQPNSPLTHNEFSDWNFALGGVKHKADKVAGWTYNSCDPVDGQGVLAKNKCQRAVELAYSAYGGHLKAVQLMMSFPTEKAAKTAADRLAKLSSDAVTWRKNRAHSTYAYGKVRSGASKKYLVVTIVTADKSARSKATSFHAYLQSDHAGYFLLRDLTITS</sequence>
<dbReference type="AlphaFoldDB" id="A0A1H6BVK1"/>
<feature type="compositionally biased region" description="Polar residues" evidence="1">
    <location>
        <begin position="66"/>
        <end position="80"/>
    </location>
</feature>
<keyword evidence="3" id="KW-1185">Reference proteome</keyword>